<keyword evidence="6" id="KW-1185">Reference proteome</keyword>
<accession>Q2CDJ8</accession>
<dbReference type="OrthoDB" id="9808602at2"/>
<feature type="transmembrane region" description="Helical" evidence="3">
    <location>
        <begin position="27"/>
        <end position="51"/>
    </location>
</feature>
<dbReference type="HOGENOM" id="CLU_024920_1_0_5"/>
<comment type="similarity">
    <text evidence="1">Belongs to the bacterial sugar transferase family.</text>
</comment>
<comment type="caution">
    <text evidence="5">The sequence shown here is derived from an EMBL/GenBank/DDBJ whole genome shotgun (WGS) entry which is preliminary data.</text>
</comment>
<dbReference type="AlphaFoldDB" id="Q2CDJ8"/>
<evidence type="ECO:0000256" key="2">
    <source>
        <dbReference type="ARBA" id="ARBA00023169"/>
    </source>
</evidence>
<evidence type="ECO:0000313" key="5">
    <source>
        <dbReference type="EMBL" id="EAR50713.1"/>
    </source>
</evidence>
<name>Q2CDJ8_OCEGH</name>
<dbReference type="InterPro" id="IPR003362">
    <property type="entry name" value="Bact_transf"/>
</dbReference>
<dbReference type="PANTHER" id="PTHR30576">
    <property type="entry name" value="COLANIC BIOSYNTHESIS UDP-GLUCOSE LIPID CARRIER TRANSFERASE"/>
    <property type="match status" value="1"/>
</dbReference>
<keyword evidence="3" id="KW-0472">Membrane</keyword>
<proteinExistence type="inferred from homology"/>
<feature type="domain" description="Bacterial sugar transferase" evidence="4">
    <location>
        <begin position="25"/>
        <end position="216"/>
    </location>
</feature>
<dbReference type="EMBL" id="AAOT01000023">
    <property type="protein sequence ID" value="EAR50713.1"/>
    <property type="molecule type" value="Genomic_DNA"/>
</dbReference>
<keyword evidence="5" id="KW-0808">Transferase</keyword>
<evidence type="ECO:0000313" key="6">
    <source>
        <dbReference type="Proteomes" id="UP000003635"/>
    </source>
</evidence>
<sequence length="221" mass="24891">MFSPSVILRPALTLRRGFFYRVAGKRLLDIAACLALAPFVLPIIALAWLAARLQGGPAFFAQERVGQGGATFRCYKLRTMVPDAEARLARLCARDPRLAAEWRTYQKLRDDPRVTPLGRLLRRTSLDELPQLWNVLRGDMSLVGPRPFTIEQESLYRAAGGSHYYSLRPGLTGPWQVSARGKTTFAERVRFDRAYSAALSPRTDLRLLLRTVRVVLRANGH</sequence>
<dbReference type="GO" id="GO:0000271">
    <property type="term" value="P:polysaccharide biosynthetic process"/>
    <property type="evidence" value="ECO:0007669"/>
    <property type="project" value="UniProtKB-KW"/>
</dbReference>
<dbReference type="RefSeq" id="WP_007255506.1">
    <property type="nucleotide sequence ID" value="NZ_CH724107.1"/>
</dbReference>
<dbReference type="PANTHER" id="PTHR30576:SF0">
    <property type="entry name" value="UNDECAPRENYL-PHOSPHATE N-ACETYLGALACTOSAMINYL 1-PHOSPHATE TRANSFERASE-RELATED"/>
    <property type="match status" value="1"/>
</dbReference>
<keyword evidence="2" id="KW-0270">Exopolysaccharide synthesis</keyword>
<reference evidence="5 6" key="1">
    <citation type="journal article" date="2010" name="J. Bacteriol.">
        <title>Genome sequences of Oceanicola granulosus HTCC2516(T) and Oceanicola batsensis HTCC2597(TDelta).</title>
        <authorList>
            <person name="Thrash J.C."/>
            <person name="Cho J.C."/>
            <person name="Vergin K.L."/>
            <person name="Giovannoni S.J."/>
        </authorList>
    </citation>
    <scope>NUCLEOTIDE SEQUENCE [LARGE SCALE GENOMIC DNA]</scope>
    <source>
        <strain evidence="6">ATCC BAA-861 / DSM 15982 / KCTC 12143 / HTCC2516</strain>
    </source>
</reference>
<organism evidence="5 6">
    <name type="scientific">Oceanicola granulosus (strain ATCC BAA-861 / DSM 15982 / KCTC 12143 / HTCC2516)</name>
    <dbReference type="NCBI Taxonomy" id="314256"/>
    <lineage>
        <taxon>Bacteria</taxon>
        <taxon>Pseudomonadati</taxon>
        <taxon>Pseudomonadota</taxon>
        <taxon>Alphaproteobacteria</taxon>
        <taxon>Rhodobacterales</taxon>
        <taxon>Roseobacteraceae</taxon>
        <taxon>Oceanicola</taxon>
    </lineage>
</organism>
<gene>
    <name evidence="5" type="ORF">OG2516_09929</name>
</gene>
<dbReference type="Pfam" id="PF02397">
    <property type="entry name" value="Bac_transf"/>
    <property type="match status" value="1"/>
</dbReference>
<keyword evidence="3" id="KW-0812">Transmembrane</keyword>
<dbReference type="GO" id="GO:0016780">
    <property type="term" value="F:phosphotransferase activity, for other substituted phosphate groups"/>
    <property type="evidence" value="ECO:0007669"/>
    <property type="project" value="TreeGrafter"/>
</dbReference>
<dbReference type="Proteomes" id="UP000003635">
    <property type="component" value="Unassembled WGS sequence"/>
</dbReference>
<evidence type="ECO:0000256" key="1">
    <source>
        <dbReference type="ARBA" id="ARBA00006464"/>
    </source>
</evidence>
<keyword evidence="3" id="KW-1133">Transmembrane helix</keyword>
<evidence type="ECO:0000256" key="3">
    <source>
        <dbReference type="SAM" id="Phobius"/>
    </source>
</evidence>
<protein>
    <submittedName>
        <fullName evidence="5">Bacterial sugar transferase</fullName>
    </submittedName>
</protein>
<dbReference type="eggNOG" id="COG2148">
    <property type="taxonomic scope" value="Bacteria"/>
</dbReference>
<evidence type="ECO:0000259" key="4">
    <source>
        <dbReference type="Pfam" id="PF02397"/>
    </source>
</evidence>
<dbReference type="STRING" id="314256.OG2516_09929"/>